<accession>A0A8S1B002</accession>
<proteinExistence type="predicted"/>
<dbReference type="InterPro" id="IPR019734">
    <property type="entry name" value="TPR_rpt"/>
</dbReference>
<dbReference type="SMART" id="SM00028">
    <property type="entry name" value="TPR"/>
    <property type="match status" value="2"/>
</dbReference>
<evidence type="ECO:0008006" key="4">
    <source>
        <dbReference type="Google" id="ProtNLM"/>
    </source>
</evidence>
<evidence type="ECO:0000313" key="2">
    <source>
        <dbReference type="EMBL" id="CAB3254568.1"/>
    </source>
</evidence>
<dbReference type="GO" id="GO:0005794">
    <property type="term" value="C:Golgi apparatus"/>
    <property type="evidence" value="ECO:0007669"/>
    <property type="project" value="TreeGrafter"/>
</dbReference>
<dbReference type="AlphaFoldDB" id="A0A8S1B002"/>
<gene>
    <name evidence="2" type="ORF">APLA_LOCUS14578</name>
</gene>
<evidence type="ECO:0000313" key="3">
    <source>
        <dbReference type="Proteomes" id="UP000494106"/>
    </source>
</evidence>
<keyword evidence="3" id="KW-1185">Reference proteome</keyword>
<dbReference type="Pfam" id="PF14559">
    <property type="entry name" value="TPR_19"/>
    <property type="match status" value="1"/>
</dbReference>
<name>A0A8S1B002_ARCPL</name>
<feature type="repeat" description="TPR" evidence="1">
    <location>
        <begin position="501"/>
        <end position="534"/>
    </location>
</feature>
<dbReference type="Gene3D" id="1.25.40.10">
    <property type="entry name" value="Tetratricopeptide repeat domain"/>
    <property type="match status" value="1"/>
</dbReference>
<protein>
    <recommendedName>
        <fullName evidence="4">Trafficking protein particle complex subunit 12</fullName>
    </recommendedName>
</protein>
<dbReference type="Proteomes" id="UP000494106">
    <property type="component" value="Unassembled WGS sequence"/>
</dbReference>
<reference evidence="2 3" key="1">
    <citation type="submission" date="2020-04" db="EMBL/GenBank/DDBJ databases">
        <authorList>
            <person name="Wallbank WR R."/>
            <person name="Pardo Diaz C."/>
            <person name="Kozak K."/>
            <person name="Martin S."/>
            <person name="Jiggins C."/>
            <person name="Moest M."/>
            <person name="Warren A I."/>
            <person name="Byers J.R.P. K."/>
            <person name="Montejo-Kovacevich G."/>
            <person name="Yen C E."/>
        </authorList>
    </citation>
    <scope>NUCLEOTIDE SEQUENCE [LARGE SCALE GENOMIC DNA]</scope>
</reference>
<dbReference type="OrthoDB" id="428342at2759"/>
<dbReference type="GO" id="GO:0030008">
    <property type="term" value="C:TRAPP complex"/>
    <property type="evidence" value="ECO:0007669"/>
    <property type="project" value="TreeGrafter"/>
</dbReference>
<feature type="repeat" description="TPR" evidence="1">
    <location>
        <begin position="535"/>
        <end position="568"/>
    </location>
</feature>
<sequence length="618" mass="68629">MDNKPSLSQYFGDKEVPPASQFFDEIGTSPSDMIQSIYLGETEGIQTTTANLFPQNMSSSFTPHKMTDELTFNNVVPTVSTSASVPATSLPDPSTFFDTIGPEPQIMSSKSGITHPTILTEAMDGLSIKNQPVDKEADRRRDAWIPNDEAKKTLMKAQSSPKGSFFPEREVLTMPGLILEEELADALQEVAVKYLGVSSAGSRGVVRAEHVSRDEAGLRELLRTGYLRAAINLTAVLLTAAGQGVGRMHRPTKHTPRSLQLWLTRFAVMSRIKLYDTLVKEAEPFGDLNKPDMFYEFYPETYENRSGSLVPFSLRLLVAELPQHVGKPEEALDRLYAIFGAVQTMLANLREGKTEDGTSTVTEQDKVESIRLWAGRETRVLHSIVNCSLAMKDYRQAARIVWELQEACGSAAARRAASSALCRVWLRAGHLRAARACLQLAQEARHHIWRRRRATTCECVVCIVCIVQEPARRCAACGSAPGTCLQLAQEARHHICPTPDVREYVDLGLIDIALGKYQDAYNNFARAADQEPTNIMVANNLSVCLLYMGRLKEAITVLQKAINSDPERGLNESLLINLCTLYELESSKTNEKKLNLLRMLCKYKSDTIPNVLECLKLS</sequence>
<organism evidence="2 3">
    <name type="scientific">Arctia plantaginis</name>
    <name type="common">Wood tiger moth</name>
    <name type="synonym">Phalaena plantaginis</name>
    <dbReference type="NCBI Taxonomy" id="874455"/>
    <lineage>
        <taxon>Eukaryota</taxon>
        <taxon>Metazoa</taxon>
        <taxon>Ecdysozoa</taxon>
        <taxon>Arthropoda</taxon>
        <taxon>Hexapoda</taxon>
        <taxon>Insecta</taxon>
        <taxon>Pterygota</taxon>
        <taxon>Neoptera</taxon>
        <taxon>Endopterygota</taxon>
        <taxon>Lepidoptera</taxon>
        <taxon>Glossata</taxon>
        <taxon>Ditrysia</taxon>
        <taxon>Noctuoidea</taxon>
        <taxon>Erebidae</taxon>
        <taxon>Arctiinae</taxon>
        <taxon>Arctia</taxon>
    </lineage>
</organism>
<dbReference type="EMBL" id="CADEBC010000565">
    <property type="protein sequence ID" value="CAB3254568.1"/>
    <property type="molecule type" value="Genomic_DNA"/>
</dbReference>
<comment type="caution">
    <text evidence="2">The sequence shown here is derived from an EMBL/GenBank/DDBJ whole genome shotgun (WGS) entry which is preliminary data.</text>
</comment>
<dbReference type="InterPro" id="IPR011990">
    <property type="entry name" value="TPR-like_helical_dom_sf"/>
</dbReference>
<dbReference type="PROSITE" id="PS50005">
    <property type="entry name" value="TPR"/>
    <property type="match status" value="2"/>
</dbReference>
<dbReference type="SUPFAM" id="SSF48452">
    <property type="entry name" value="TPR-like"/>
    <property type="match status" value="1"/>
</dbReference>
<dbReference type="PANTHER" id="PTHR21581:SF6">
    <property type="entry name" value="TRAFFICKING PROTEIN PARTICLE COMPLEX SUBUNIT 12"/>
    <property type="match status" value="1"/>
</dbReference>
<keyword evidence="1" id="KW-0802">TPR repeat</keyword>
<dbReference type="PANTHER" id="PTHR21581">
    <property type="entry name" value="D-ALANYL-D-ALANINE CARBOXYPEPTIDASE"/>
    <property type="match status" value="1"/>
</dbReference>
<evidence type="ECO:0000256" key="1">
    <source>
        <dbReference type="PROSITE-ProRule" id="PRU00339"/>
    </source>
</evidence>